<gene>
    <name evidence="1" type="ORF">SAMN05421855_102381</name>
</gene>
<dbReference type="RefSeq" id="WP_139149373.1">
    <property type="nucleotide sequence ID" value="NZ_BMWO01000002.1"/>
</dbReference>
<reference evidence="1 2" key="1">
    <citation type="submission" date="2016-10" db="EMBL/GenBank/DDBJ databases">
        <authorList>
            <person name="de Groot N.N."/>
        </authorList>
    </citation>
    <scope>NUCLEOTIDE SEQUENCE [LARGE SCALE GENOMIC DNA]</scope>
    <source>
        <strain evidence="1 2">DSM 16195</strain>
    </source>
</reference>
<dbReference type="Proteomes" id="UP000199321">
    <property type="component" value="Unassembled WGS sequence"/>
</dbReference>
<dbReference type="OrthoDB" id="1187639at2"/>
<dbReference type="EMBL" id="FNBA01000002">
    <property type="protein sequence ID" value="SDE71784.1"/>
    <property type="molecule type" value="Genomic_DNA"/>
</dbReference>
<keyword evidence="2" id="KW-1185">Reference proteome</keyword>
<accession>A0A1G7F7F2</accession>
<dbReference type="AlphaFoldDB" id="A0A1G7F7F2"/>
<evidence type="ECO:0000313" key="1">
    <source>
        <dbReference type="EMBL" id="SDE71784.1"/>
    </source>
</evidence>
<sequence length="232" mass="27265">MLLFMGIPFFLYAQQNSNLKIYESYDALVGLENTGLFNGSEFKDLYVNTDKTYRYLDQFNFFKGDIVYKNQLYPNVLLRYDLLEDELITKSDDNLGLFNVKLHAESVSEFVINSRHFIQIPDTNLDLKGNHFFEVGYEGATYSMYEKHSKKKREKAVGSALQYSFASYNYFLLHYNDTYYIIHSIKDLRKAIPKKEKEIRSYYKSYQALYKSNPAMFMSNIIKYLDGSTATN</sequence>
<proteinExistence type="predicted"/>
<evidence type="ECO:0000313" key="2">
    <source>
        <dbReference type="Proteomes" id="UP000199321"/>
    </source>
</evidence>
<dbReference type="STRING" id="227084.SAMN05421855_102381"/>
<protein>
    <submittedName>
        <fullName evidence="1">Uncharacterized protein</fullName>
    </submittedName>
</protein>
<organism evidence="1 2">
    <name type="scientific">Ulvibacter litoralis</name>
    <dbReference type="NCBI Taxonomy" id="227084"/>
    <lineage>
        <taxon>Bacteria</taxon>
        <taxon>Pseudomonadati</taxon>
        <taxon>Bacteroidota</taxon>
        <taxon>Flavobacteriia</taxon>
        <taxon>Flavobacteriales</taxon>
        <taxon>Flavobacteriaceae</taxon>
        <taxon>Ulvibacter</taxon>
    </lineage>
</organism>
<name>A0A1G7F7F2_9FLAO</name>